<dbReference type="InterPro" id="IPR001810">
    <property type="entry name" value="F-box_dom"/>
</dbReference>
<dbReference type="InterPro" id="IPR036047">
    <property type="entry name" value="F-box-like_dom_sf"/>
</dbReference>
<evidence type="ECO:0000313" key="3">
    <source>
        <dbReference type="Proteomes" id="UP001652600"/>
    </source>
</evidence>
<organism evidence="3 4">
    <name type="scientific">Cucumis melo</name>
    <name type="common">Muskmelon</name>
    <dbReference type="NCBI Taxonomy" id="3656"/>
    <lineage>
        <taxon>Eukaryota</taxon>
        <taxon>Viridiplantae</taxon>
        <taxon>Streptophyta</taxon>
        <taxon>Embryophyta</taxon>
        <taxon>Tracheophyta</taxon>
        <taxon>Spermatophyta</taxon>
        <taxon>Magnoliopsida</taxon>
        <taxon>eudicotyledons</taxon>
        <taxon>Gunneridae</taxon>
        <taxon>Pentapetalae</taxon>
        <taxon>rosids</taxon>
        <taxon>fabids</taxon>
        <taxon>Cucurbitales</taxon>
        <taxon>Cucurbitaceae</taxon>
        <taxon>Benincaseae</taxon>
        <taxon>Cucumis</taxon>
    </lineage>
</organism>
<dbReference type="Pfam" id="PF00646">
    <property type="entry name" value="F-box"/>
    <property type="match status" value="1"/>
</dbReference>
<evidence type="ECO:0000313" key="4">
    <source>
        <dbReference type="RefSeq" id="XP_008459617.1"/>
    </source>
</evidence>
<reference evidence="4" key="2">
    <citation type="submission" date="2025-04" db="UniProtKB">
        <authorList>
            <consortium name="RefSeq"/>
        </authorList>
    </citation>
    <scope>IDENTIFICATION</scope>
</reference>
<dbReference type="AlphaFoldDB" id="A0A1S3CB41"/>
<dbReference type="InParanoid" id="A0A1S3CB41"/>
<evidence type="ECO:0000313" key="2">
    <source>
        <dbReference type="EnsemblPlants" id="MELO3C022189.2.1"/>
    </source>
</evidence>
<dbReference type="PANTHER" id="PTHR31900:SF30">
    <property type="entry name" value="SUPERFAMILY PROTEIN, PUTATIVE-RELATED"/>
    <property type="match status" value="1"/>
</dbReference>
<gene>
    <name evidence="4" type="primary">LOC103498689</name>
    <name evidence="2" type="synonym">103498689</name>
</gene>
<accession>A0A1S3CB41</accession>
<sequence length="366" mass="41891">MVISNTNLKNLRIMEDDRISLLPDSLLHHILSTFNTKFVVQTCLLSKRWKTLWTLIPTLNFDYNSFSSSSSFNYDDEESKRRSFKFFIFRVLSKHCATDIQKLTYTSSPNGDESVLVELLICYAGSHNVQQLCVNTYNIGIYEWDYCFPICSSLIELKMVCGFVDDWGVLALPSLKILEIQCDWSARDERANYDGITMFSGCPNLESLVLVDYLFESATISAPRLENFKLCASHDMELTFPQVELLTPTLKAVNFVNVLPVLESDSEFSCIQKVDIQLKDSVFTTDGSQTQELKSKFIDLLSVLHNASSFTLPMKATQVISSYKELSFHNMRHLRLKTKESDLLLKHLLKAPKLETIVVLNEDIYM</sequence>
<dbReference type="KEGG" id="cmo:103498689"/>
<dbReference type="PANTHER" id="PTHR31900">
    <property type="entry name" value="F-BOX/RNI SUPERFAMILY PROTEIN-RELATED"/>
    <property type="match status" value="1"/>
</dbReference>
<dbReference type="SUPFAM" id="SSF81383">
    <property type="entry name" value="F-box domain"/>
    <property type="match status" value="1"/>
</dbReference>
<dbReference type="EnsemblPlants" id="MELO3C022189.2.1">
    <property type="protein sequence ID" value="MELO3C022189.2.1"/>
    <property type="gene ID" value="MELO3C022189.2"/>
</dbReference>
<keyword evidence="3" id="KW-1185">Reference proteome</keyword>
<dbReference type="InterPro" id="IPR053781">
    <property type="entry name" value="F-box_AtFBL13-like"/>
</dbReference>
<name>A0A1S3CB41_CUCME</name>
<dbReference type="OrthoDB" id="1848700at2759"/>
<dbReference type="Proteomes" id="UP001652600">
    <property type="component" value="Chromosome 9"/>
</dbReference>
<reference evidence="2" key="1">
    <citation type="submission" date="2023-03" db="UniProtKB">
        <authorList>
            <consortium name="EnsemblPlants"/>
        </authorList>
    </citation>
    <scope>IDENTIFICATION</scope>
</reference>
<dbReference type="Gramene" id="MELO3C022189.2.1">
    <property type="protein sequence ID" value="MELO3C022189.2.1"/>
    <property type="gene ID" value="MELO3C022189.2"/>
</dbReference>
<evidence type="ECO:0000259" key="1">
    <source>
        <dbReference type="Pfam" id="PF00646"/>
    </source>
</evidence>
<dbReference type="CDD" id="cd22160">
    <property type="entry name" value="F-box_AtFBL13-like"/>
    <property type="match status" value="1"/>
</dbReference>
<dbReference type="RefSeq" id="XP_008459617.1">
    <property type="nucleotide sequence ID" value="XM_008461395.2"/>
</dbReference>
<dbReference type="Gene3D" id="1.20.1280.50">
    <property type="match status" value="1"/>
</dbReference>
<proteinExistence type="predicted"/>
<protein>
    <submittedName>
        <fullName evidence="4">F-box/LRR-repeat protein At3g26922-like isoform X1</fullName>
    </submittedName>
</protein>
<feature type="domain" description="F-box" evidence="1">
    <location>
        <begin position="19"/>
        <end position="54"/>
    </location>
</feature>
<dbReference type="GeneID" id="103498689"/>
<dbReference type="eggNOG" id="ENOG502RYTW">
    <property type="taxonomic scope" value="Eukaryota"/>
</dbReference>
<dbReference type="InterPro" id="IPR050232">
    <property type="entry name" value="FBL13/AtMIF1-like"/>
</dbReference>